<keyword evidence="1" id="KW-0547">Nucleotide-binding</keyword>
<reference evidence="4" key="1">
    <citation type="journal article" date="2019" name="Int. J. Syst. Evol. Microbiol.">
        <title>The Global Catalogue of Microorganisms (GCM) 10K type strain sequencing project: providing services to taxonomists for standard genome sequencing and annotation.</title>
        <authorList>
            <consortium name="The Broad Institute Genomics Platform"/>
            <consortium name="The Broad Institute Genome Sequencing Center for Infectious Disease"/>
            <person name="Wu L."/>
            <person name="Ma J."/>
        </authorList>
    </citation>
    <scope>NUCLEOTIDE SEQUENCE [LARGE SCALE GENOMIC DNA]</scope>
    <source>
        <strain evidence="4">CCUG 54950</strain>
    </source>
</reference>
<evidence type="ECO:0000256" key="1">
    <source>
        <dbReference type="PROSITE-ProRule" id="PRU00409"/>
    </source>
</evidence>
<dbReference type="EMBL" id="JBHUEH010000014">
    <property type="protein sequence ID" value="MFD1886053.1"/>
    <property type="molecule type" value="Genomic_DNA"/>
</dbReference>
<dbReference type="SUPFAM" id="SSF56059">
    <property type="entry name" value="Glutathione synthetase ATP-binding domain-like"/>
    <property type="match status" value="2"/>
</dbReference>
<dbReference type="Pfam" id="PF14398">
    <property type="entry name" value="ATPgrasp_YheCD"/>
    <property type="match status" value="2"/>
</dbReference>
<keyword evidence="1" id="KW-0067">ATP-binding</keyword>
<name>A0ABW4RKR9_9BACL</name>
<organism evidence="3 4">
    <name type="scientific">Paenibacillus wenxiniae</name>
    <dbReference type="NCBI Taxonomy" id="1636843"/>
    <lineage>
        <taxon>Bacteria</taxon>
        <taxon>Bacillati</taxon>
        <taxon>Bacillota</taxon>
        <taxon>Bacilli</taxon>
        <taxon>Bacillales</taxon>
        <taxon>Paenibacillaceae</taxon>
        <taxon>Paenibacillus</taxon>
    </lineage>
</organism>
<proteinExistence type="predicted"/>
<keyword evidence="4" id="KW-1185">Reference proteome</keyword>
<evidence type="ECO:0000313" key="4">
    <source>
        <dbReference type="Proteomes" id="UP001597233"/>
    </source>
</evidence>
<comment type="caution">
    <text evidence="3">The sequence shown here is derived from an EMBL/GenBank/DDBJ whole genome shotgun (WGS) entry which is preliminary data.</text>
</comment>
<accession>A0ABW4RKR9</accession>
<evidence type="ECO:0000259" key="2">
    <source>
        <dbReference type="PROSITE" id="PS50975"/>
    </source>
</evidence>
<dbReference type="Gene3D" id="3.30.470.20">
    <property type="entry name" value="ATP-grasp fold, B domain"/>
    <property type="match status" value="1"/>
</dbReference>
<dbReference type="PANTHER" id="PTHR21621">
    <property type="entry name" value="RIBOSOMAL PROTEIN S6 MODIFICATION PROTEIN"/>
    <property type="match status" value="1"/>
</dbReference>
<sequence>MTDIGVYHAAHPLKVVPPARIRALLDAAKQHDVRLLFFDESSFEPGQRTVQAMVANPDLPDNWLLESHPLPDIVMNEMPKLPNERSPLEQKLNRLVTFTSHSIHGKMRIQTELSQSPLWSSLVIPTVVYADIDNLINKLEQEKDIIIKPDQGRQGKQVVRITSAPDHTPDHTFMWRTNDTVLHVSSDGLQQLVQSFIGEQAFLIQRYVDSTTDERQPFDCRIHVQRDEQGEFAVTRIYIRYGESDGVTSNLEQGGQTAEWTEWLRRHRAEIAEPSIEQLPQIGIQLAYDIDALYDYDLDELGLDLAVDRSGKWWFYEANTAPQTREHEAERAMHTIGYARYLAHRHHLLDHLPALDTDQTVIGLLAIPAAEETELIFVEACSAVARLHDAVVVRIEAKDIFYAQQRILGYVWEKSEWVAYSCPYPDVLFDRLKKRGIASYSRLYSELASIPATHELKSGSMSKMHIYRLLQQASDTVRSSLIPFYESHRPGQVLSFINQHENTVLKPDTGSHGQHIFNIKRLANEYEVYDQSFLHTLDAEQLGQLVAMTIGQGYILQRFVDSSTSEGYPFHLRTHVMKSAEGRWEVVFVQPYVAISTYRKVTNHEQTLRLSTKWSWFLNTEYGQQLDGTIDRRVRELAQAIATYLEPLLQRRFPEVAIDLGIDKDHNIWLFEANFNRIGNSFHPFEVAKYAIAYAVSLANPS</sequence>
<protein>
    <submittedName>
        <fullName evidence="3">YheC/YheD family protein</fullName>
    </submittedName>
</protein>
<dbReference type="PROSITE" id="PS50975">
    <property type="entry name" value="ATP_GRASP"/>
    <property type="match status" value="1"/>
</dbReference>
<gene>
    <name evidence="3" type="ORF">ACFSC9_11005</name>
</gene>
<dbReference type="PANTHER" id="PTHR21621:SF0">
    <property type="entry name" value="BETA-CITRYLGLUTAMATE SYNTHASE B-RELATED"/>
    <property type="match status" value="1"/>
</dbReference>
<dbReference type="InterPro" id="IPR011761">
    <property type="entry name" value="ATP-grasp"/>
</dbReference>
<evidence type="ECO:0000313" key="3">
    <source>
        <dbReference type="EMBL" id="MFD1886053.1"/>
    </source>
</evidence>
<dbReference type="Proteomes" id="UP001597233">
    <property type="component" value="Unassembled WGS sequence"/>
</dbReference>
<dbReference type="InterPro" id="IPR026838">
    <property type="entry name" value="YheC/D"/>
</dbReference>
<dbReference type="RefSeq" id="WP_347324971.1">
    <property type="nucleotide sequence ID" value="NZ_JBCGUH010000004.1"/>
</dbReference>
<feature type="domain" description="ATP-grasp" evidence="2">
    <location>
        <begin position="116"/>
        <end position="347"/>
    </location>
</feature>